<dbReference type="GO" id="GO:0032259">
    <property type="term" value="P:methylation"/>
    <property type="evidence" value="ECO:0007669"/>
    <property type="project" value="UniProtKB-KW"/>
</dbReference>
<dbReference type="PRINTS" id="PR00385">
    <property type="entry name" value="P450"/>
</dbReference>
<evidence type="ECO:0000256" key="4">
    <source>
        <dbReference type="RuleBase" id="RU000461"/>
    </source>
</evidence>
<dbReference type="PANTHER" id="PTHR24305">
    <property type="entry name" value="CYTOCHROME P450"/>
    <property type="match status" value="1"/>
</dbReference>
<dbReference type="GO" id="GO:0008168">
    <property type="term" value="F:methyltransferase activity"/>
    <property type="evidence" value="ECO:0007669"/>
    <property type="project" value="UniProtKB-KW"/>
</dbReference>
<dbReference type="Proteomes" id="UP000249619">
    <property type="component" value="Unassembled WGS sequence"/>
</dbReference>
<evidence type="ECO:0000313" key="6">
    <source>
        <dbReference type="Proteomes" id="UP000249619"/>
    </source>
</evidence>
<name>A0A364NBU3_STELY</name>
<proteinExistence type="inferred from homology"/>
<organism evidence="5 6">
    <name type="scientific">Stemphylium lycopersici</name>
    <name type="common">Tomato gray leaf spot disease fungus</name>
    <name type="synonym">Thyrospora lycopersici</name>
    <dbReference type="NCBI Taxonomy" id="183478"/>
    <lineage>
        <taxon>Eukaryota</taxon>
        <taxon>Fungi</taxon>
        <taxon>Dikarya</taxon>
        <taxon>Ascomycota</taxon>
        <taxon>Pezizomycotina</taxon>
        <taxon>Dothideomycetes</taxon>
        <taxon>Pleosporomycetidae</taxon>
        <taxon>Pleosporales</taxon>
        <taxon>Pleosporineae</taxon>
        <taxon>Pleosporaceae</taxon>
        <taxon>Stemphylium</taxon>
    </lineage>
</organism>
<accession>A0A364NBU3</accession>
<dbReference type="InterPro" id="IPR050121">
    <property type="entry name" value="Cytochrome_P450_monoxygenase"/>
</dbReference>
<dbReference type="EMBL" id="QGDH01000019">
    <property type="protein sequence ID" value="RAR14700.1"/>
    <property type="molecule type" value="Genomic_DNA"/>
</dbReference>
<sequence length="422" mass="47485">MYLGDLEVAQSALHKQYGQLLRIAPNEVVSSDPNAIRLIYSTKRPLIKTDWYTPFRPRGISEHADLFTEQDEQKHARHHRIVQPVYQMTSILQNEDAIDGCTMLLMQKLKELAVKKNVDLGHWIELYAYETIGHVIFGRTLGFLESGTDVDSFIEAVDNCVPFLHMIAVAPSYIRSTLMLVAMCIPGMLKRLLAIRATTTEAKHQTQVRLQRSTEETENHNDILSQLLRTVHEKGAENDFTHKEVTLESWAGIMAGSDSTASNMRAVLYYLMKHPSAMHAAVQELQAQDHLLSKPVTYAESTTHLPYISACIKETSRLFSSVAVSMSRVSPAQGIMLSNHHIPAGYHVGVNPHTVQHDTAFFGEDAALFRPERWLESQARNFEMEKGMAFFGAGTRTCIGKNVSMPLIVERGRQTPLLRSQC</sequence>
<evidence type="ECO:0000256" key="2">
    <source>
        <dbReference type="ARBA" id="ARBA00022723"/>
    </source>
</evidence>
<dbReference type="InterPro" id="IPR036396">
    <property type="entry name" value="Cyt_P450_sf"/>
</dbReference>
<comment type="similarity">
    <text evidence="4">Belongs to the cytochrome P450 family.</text>
</comment>
<keyword evidence="6" id="KW-1185">Reference proteome</keyword>
<dbReference type="SUPFAM" id="SSF48264">
    <property type="entry name" value="Cytochrome P450"/>
    <property type="match status" value="1"/>
</dbReference>
<dbReference type="GO" id="GO:0016705">
    <property type="term" value="F:oxidoreductase activity, acting on paired donors, with incorporation or reduction of molecular oxygen"/>
    <property type="evidence" value="ECO:0007669"/>
    <property type="project" value="InterPro"/>
</dbReference>
<dbReference type="STRING" id="183478.A0A364NBU3"/>
<keyword evidence="4" id="KW-0560">Oxidoreductase</keyword>
<dbReference type="GO" id="GO:0004497">
    <property type="term" value="F:monooxygenase activity"/>
    <property type="evidence" value="ECO:0007669"/>
    <property type="project" value="UniProtKB-KW"/>
</dbReference>
<keyword evidence="2 4" id="KW-0479">Metal-binding</keyword>
<dbReference type="PANTHER" id="PTHR24305:SF229">
    <property type="entry name" value="P450, PUTATIVE (EUROFUNG)-RELATED"/>
    <property type="match status" value="1"/>
</dbReference>
<dbReference type="Gene3D" id="1.10.630.10">
    <property type="entry name" value="Cytochrome P450"/>
    <property type="match status" value="1"/>
</dbReference>
<keyword evidence="5" id="KW-0489">Methyltransferase</keyword>
<dbReference type="InterPro" id="IPR001128">
    <property type="entry name" value="Cyt_P450"/>
</dbReference>
<keyword evidence="3 4" id="KW-0408">Iron</keyword>
<comment type="cofactor">
    <cofactor evidence="1">
        <name>heme</name>
        <dbReference type="ChEBI" id="CHEBI:30413"/>
    </cofactor>
</comment>
<evidence type="ECO:0000256" key="3">
    <source>
        <dbReference type="ARBA" id="ARBA00023004"/>
    </source>
</evidence>
<evidence type="ECO:0000313" key="5">
    <source>
        <dbReference type="EMBL" id="RAR14700.1"/>
    </source>
</evidence>
<dbReference type="AlphaFoldDB" id="A0A364NBU3"/>
<dbReference type="Pfam" id="PF00067">
    <property type="entry name" value="p450"/>
    <property type="match status" value="1"/>
</dbReference>
<keyword evidence="4" id="KW-0503">Monooxygenase</keyword>
<comment type="caution">
    <text evidence="5">The sequence shown here is derived from an EMBL/GenBank/DDBJ whole genome shotgun (WGS) entry which is preliminary data.</text>
</comment>
<protein>
    <submittedName>
        <fullName evidence="5">Pisatin demethylase</fullName>
    </submittedName>
</protein>
<dbReference type="InterPro" id="IPR017972">
    <property type="entry name" value="Cyt_P450_CS"/>
</dbReference>
<gene>
    <name evidence="5" type="ORF">DDE83_001923</name>
</gene>
<dbReference type="PROSITE" id="PS00086">
    <property type="entry name" value="CYTOCHROME_P450"/>
    <property type="match status" value="1"/>
</dbReference>
<dbReference type="GO" id="GO:0005506">
    <property type="term" value="F:iron ion binding"/>
    <property type="evidence" value="ECO:0007669"/>
    <property type="project" value="InterPro"/>
</dbReference>
<evidence type="ECO:0000256" key="1">
    <source>
        <dbReference type="ARBA" id="ARBA00001971"/>
    </source>
</evidence>
<reference evidence="6" key="1">
    <citation type="submission" date="2018-05" db="EMBL/GenBank/DDBJ databases">
        <title>Draft genome sequence of Stemphylium lycopersici strain CIDEFI 213.</title>
        <authorList>
            <person name="Medina R."/>
            <person name="Franco M.E.E."/>
            <person name="Lucentini C.G."/>
            <person name="Saparrat M.C.N."/>
            <person name="Balatti P.A."/>
        </authorList>
    </citation>
    <scope>NUCLEOTIDE SEQUENCE [LARGE SCALE GENOMIC DNA]</scope>
    <source>
        <strain evidence="6">CIDEFI 213</strain>
    </source>
</reference>
<dbReference type="GO" id="GO:0020037">
    <property type="term" value="F:heme binding"/>
    <property type="evidence" value="ECO:0007669"/>
    <property type="project" value="InterPro"/>
</dbReference>
<dbReference type="CDD" id="cd11060">
    <property type="entry name" value="CYP57A1-like"/>
    <property type="match status" value="1"/>
</dbReference>
<keyword evidence="4" id="KW-0349">Heme</keyword>
<keyword evidence="5" id="KW-0808">Transferase</keyword>